<dbReference type="GeneID" id="54566556"/>
<organism evidence="2 3">
    <name type="scientific">Zasmidium cellare ATCC 36951</name>
    <dbReference type="NCBI Taxonomy" id="1080233"/>
    <lineage>
        <taxon>Eukaryota</taxon>
        <taxon>Fungi</taxon>
        <taxon>Dikarya</taxon>
        <taxon>Ascomycota</taxon>
        <taxon>Pezizomycotina</taxon>
        <taxon>Dothideomycetes</taxon>
        <taxon>Dothideomycetidae</taxon>
        <taxon>Mycosphaerellales</taxon>
        <taxon>Mycosphaerellaceae</taxon>
        <taxon>Zasmidium</taxon>
    </lineage>
</organism>
<dbReference type="EMBL" id="ML993603">
    <property type="protein sequence ID" value="KAF2164568.1"/>
    <property type="molecule type" value="Genomic_DNA"/>
</dbReference>
<dbReference type="Proteomes" id="UP000799537">
    <property type="component" value="Unassembled WGS sequence"/>
</dbReference>
<evidence type="ECO:0000256" key="1">
    <source>
        <dbReference type="SAM" id="MobiDB-lite"/>
    </source>
</evidence>
<name>A0A6A6CEH6_ZASCE</name>
<accession>A0A6A6CEH6</accession>
<keyword evidence="3" id="KW-1185">Reference proteome</keyword>
<evidence type="ECO:0000313" key="3">
    <source>
        <dbReference type="Proteomes" id="UP000799537"/>
    </source>
</evidence>
<evidence type="ECO:0000313" key="2">
    <source>
        <dbReference type="EMBL" id="KAF2164568.1"/>
    </source>
</evidence>
<feature type="region of interest" description="Disordered" evidence="1">
    <location>
        <begin position="111"/>
        <end position="195"/>
    </location>
</feature>
<proteinExistence type="predicted"/>
<sequence>MRGAALPLGRSELTGTRCVLSTAVVPGGWWCGAAEGGVQVGVAVCVLRRLLLRVTGRVHEATFPERKTTRTSGRWFWEWELVLCSHAVCFCWHSIEEERCAALLRRCAGPSSEPSTRFALGGGDREDRDGRGDSTLSCCERVEAKRHERQPATPPSWGICSISPSRARRRAGPHRSAIDPSNPSINNGRATHAPIRRTSTYPVPICCGGGRRVAEARESLTAAQDGPRLL</sequence>
<gene>
    <name evidence="2" type="ORF">M409DRAFT_56402</name>
</gene>
<protein>
    <submittedName>
        <fullName evidence="2">Uncharacterized protein</fullName>
    </submittedName>
</protein>
<feature type="compositionally biased region" description="Basic and acidic residues" evidence="1">
    <location>
        <begin position="123"/>
        <end position="132"/>
    </location>
</feature>
<dbReference type="AlphaFoldDB" id="A0A6A6CEH6"/>
<feature type="compositionally biased region" description="Polar residues" evidence="1">
    <location>
        <begin position="179"/>
        <end position="189"/>
    </location>
</feature>
<dbReference type="RefSeq" id="XP_033665457.1">
    <property type="nucleotide sequence ID" value="XM_033813284.1"/>
</dbReference>
<feature type="compositionally biased region" description="Basic and acidic residues" evidence="1">
    <location>
        <begin position="140"/>
        <end position="150"/>
    </location>
</feature>
<reference evidence="2" key="1">
    <citation type="journal article" date="2020" name="Stud. Mycol.">
        <title>101 Dothideomycetes genomes: a test case for predicting lifestyles and emergence of pathogens.</title>
        <authorList>
            <person name="Haridas S."/>
            <person name="Albert R."/>
            <person name="Binder M."/>
            <person name="Bloem J."/>
            <person name="Labutti K."/>
            <person name="Salamov A."/>
            <person name="Andreopoulos B."/>
            <person name="Baker S."/>
            <person name="Barry K."/>
            <person name="Bills G."/>
            <person name="Bluhm B."/>
            <person name="Cannon C."/>
            <person name="Castanera R."/>
            <person name="Culley D."/>
            <person name="Daum C."/>
            <person name="Ezra D."/>
            <person name="Gonzalez J."/>
            <person name="Henrissat B."/>
            <person name="Kuo A."/>
            <person name="Liang C."/>
            <person name="Lipzen A."/>
            <person name="Lutzoni F."/>
            <person name="Magnuson J."/>
            <person name="Mondo S."/>
            <person name="Nolan M."/>
            <person name="Ohm R."/>
            <person name="Pangilinan J."/>
            <person name="Park H.-J."/>
            <person name="Ramirez L."/>
            <person name="Alfaro M."/>
            <person name="Sun H."/>
            <person name="Tritt A."/>
            <person name="Yoshinaga Y."/>
            <person name="Zwiers L.-H."/>
            <person name="Turgeon B."/>
            <person name="Goodwin S."/>
            <person name="Spatafora J."/>
            <person name="Crous P."/>
            <person name="Grigoriev I."/>
        </authorList>
    </citation>
    <scope>NUCLEOTIDE SEQUENCE</scope>
    <source>
        <strain evidence="2">ATCC 36951</strain>
    </source>
</reference>